<dbReference type="GO" id="GO:0016705">
    <property type="term" value="F:oxidoreductase activity, acting on paired donors, with incorporation or reduction of molecular oxygen"/>
    <property type="evidence" value="ECO:0007669"/>
    <property type="project" value="InterPro"/>
</dbReference>
<dbReference type="OrthoDB" id="666026at2759"/>
<comment type="cofactor">
    <cofactor evidence="1">
        <name>heme</name>
        <dbReference type="ChEBI" id="CHEBI:30413"/>
    </cofactor>
</comment>
<keyword evidence="10" id="KW-0503">Monooxygenase</keyword>
<evidence type="ECO:0000256" key="11">
    <source>
        <dbReference type="ARBA" id="ARBA00023136"/>
    </source>
</evidence>
<dbReference type="AlphaFoldDB" id="A0A833V8M3"/>
<keyword evidence="5" id="KW-0812">Transmembrane</keyword>
<name>A0A833V8M3_9POAL</name>
<keyword evidence="6" id="KW-0479">Metal-binding</keyword>
<dbReference type="PANTHER" id="PTHR47953:SF19">
    <property type="entry name" value="OS06G0641600 PROTEIN"/>
    <property type="match status" value="1"/>
</dbReference>
<keyword evidence="11" id="KW-0472">Membrane</keyword>
<dbReference type="PANTHER" id="PTHR47953">
    <property type="entry name" value="OS08G0105600 PROTEIN"/>
    <property type="match status" value="1"/>
</dbReference>
<dbReference type="InterPro" id="IPR052306">
    <property type="entry name" value="CYP450_71D"/>
</dbReference>
<evidence type="ECO:0000256" key="2">
    <source>
        <dbReference type="ARBA" id="ARBA00004167"/>
    </source>
</evidence>
<dbReference type="EMBL" id="SWLB01000015">
    <property type="protein sequence ID" value="KAF3328706.1"/>
    <property type="molecule type" value="Genomic_DNA"/>
</dbReference>
<evidence type="ECO:0000256" key="1">
    <source>
        <dbReference type="ARBA" id="ARBA00001971"/>
    </source>
</evidence>
<keyword evidence="4" id="KW-0349">Heme</keyword>
<evidence type="ECO:0000256" key="5">
    <source>
        <dbReference type="ARBA" id="ARBA00022692"/>
    </source>
</evidence>
<evidence type="ECO:0000313" key="12">
    <source>
        <dbReference type="EMBL" id="KAF3328706.1"/>
    </source>
</evidence>
<evidence type="ECO:0000256" key="10">
    <source>
        <dbReference type="ARBA" id="ARBA00023033"/>
    </source>
</evidence>
<dbReference type="Proteomes" id="UP000623129">
    <property type="component" value="Unassembled WGS sequence"/>
</dbReference>
<dbReference type="Gene3D" id="1.10.630.10">
    <property type="entry name" value="Cytochrome P450"/>
    <property type="match status" value="1"/>
</dbReference>
<comment type="subcellular location">
    <subcellularLocation>
        <location evidence="2">Membrane</location>
        <topology evidence="2">Single-pass membrane protein</topology>
    </subcellularLocation>
</comment>
<evidence type="ECO:0000313" key="13">
    <source>
        <dbReference type="Proteomes" id="UP000623129"/>
    </source>
</evidence>
<keyword evidence="8" id="KW-0560">Oxidoreductase</keyword>
<comment type="caution">
    <text evidence="12">The sequence shown here is derived from an EMBL/GenBank/DDBJ whole genome shotgun (WGS) entry which is preliminary data.</text>
</comment>
<organism evidence="12 13">
    <name type="scientific">Carex littledalei</name>
    <dbReference type="NCBI Taxonomy" id="544730"/>
    <lineage>
        <taxon>Eukaryota</taxon>
        <taxon>Viridiplantae</taxon>
        <taxon>Streptophyta</taxon>
        <taxon>Embryophyta</taxon>
        <taxon>Tracheophyta</taxon>
        <taxon>Spermatophyta</taxon>
        <taxon>Magnoliopsida</taxon>
        <taxon>Liliopsida</taxon>
        <taxon>Poales</taxon>
        <taxon>Cyperaceae</taxon>
        <taxon>Cyperoideae</taxon>
        <taxon>Cariceae</taxon>
        <taxon>Carex</taxon>
        <taxon>Carex subgen. Euthyceras</taxon>
    </lineage>
</organism>
<dbReference type="PRINTS" id="PR00463">
    <property type="entry name" value="EP450I"/>
</dbReference>
<protein>
    <submittedName>
        <fullName evidence="12">Cytochrome P450 71A1</fullName>
    </submittedName>
</protein>
<dbReference type="GO" id="GO:0005506">
    <property type="term" value="F:iron ion binding"/>
    <property type="evidence" value="ECO:0007669"/>
    <property type="project" value="InterPro"/>
</dbReference>
<sequence>MQDSDEDNGISLSKNNIKAIILDMFAAGTDTVSTALDWTMTELIKNPKEMKNVQDEVRSMIGTDGSLMTI</sequence>
<evidence type="ECO:0000256" key="4">
    <source>
        <dbReference type="ARBA" id="ARBA00022617"/>
    </source>
</evidence>
<reference evidence="12" key="1">
    <citation type="submission" date="2020-01" db="EMBL/GenBank/DDBJ databases">
        <title>Genome sequence of Kobresia littledalei, the first chromosome-level genome in the family Cyperaceae.</title>
        <authorList>
            <person name="Qu G."/>
        </authorList>
    </citation>
    <scope>NUCLEOTIDE SEQUENCE</scope>
    <source>
        <strain evidence="12">C.B.Clarke</strain>
        <tissue evidence="12">Leaf</tissue>
    </source>
</reference>
<dbReference type="InterPro" id="IPR036396">
    <property type="entry name" value="Cyt_P450_sf"/>
</dbReference>
<proteinExistence type="inferred from homology"/>
<dbReference type="GO" id="GO:0020037">
    <property type="term" value="F:heme binding"/>
    <property type="evidence" value="ECO:0007669"/>
    <property type="project" value="InterPro"/>
</dbReference>
<dbReference type="GO" id="GO:0016020">
    <property type="term" value="C:membrane"/>
    <property type="evidence" value="ECO:0007669"/>
    <property type="project" value="UniProtKB-SubCell"/>
</dbReference>
<keyword evidence="9" id="KW-0408">Iron</keyword>
<comment type="similarity">
    <text evidence="3">Belongs to the cytochrome P450 family.</text>
</comment>
<accession>A0A833V8M3</accession>
<evidence type="ECO:0000256" key="9">
    <source>
        <dbReference type="ARBA" id="ARBA00023004"/>
    </source>
</evidence>
<dbReference type="SUPFAM" id="SSF48264">
    <property type="entry name" value="Cytochrome P450"/>
    <property type="match status" value="1"/>
</dbReference>
<dbReference type="InterPro" id="IPR001128">
    <property type="entry name" value="Cyt_P450"/>
</dbReference>
<dbReference type="Pfam" id="PF00067">
    <property type="entry name" value="p450"/>
    <property type="match status" value="1"/>
</dbReference>
<keyword evidence="7" id="KW-1133">Transmembrane helix</keyword>
<evidence type="ECO:0000256" key="7">
    <source>
        <dbReference type="ARBA" id="ARBA00022989"/>
    </source>
</evidence>
<evidence type="ECO:0000256" key="8">
    <source>
        <dbReference type="ARBA" id="ARBA00023002"/>
    </source>
</evidence>
<evidence type="ECO:0000256" key="3">
    <source>
        <dbReference type="ARBA" id="ARBA00010617"/>
    </source>
</evidence>
<keyword evidence="13" id="KW-1185">Reference proteome</keyword>
<evidence type="ECO:0000256" key="6">
    <source>
        <dbReference type="ARBA" id="ARBA00022723"/>
    </source>
</evidence>
<dbReference type="InterPro" id="IPR002401">
    <property type="entry name" value="Cyt_P450_E_grp-I"/>
</dbReference>
<gene>
    <name evidence="12" type="ORF">FCM35_KLT05784</name>
</gene>
<dbReference type="GO" id="GO:0004497">
    <property type="term" value="F:monooxygenase activity"/>
    <property type="evidence" value="ECO:0007669"/>
    <property type="project" value="UniProtKB-KW"/>
</dbReference>